<protein>
    <submittedName>
        <fullName evidence="1">Uncharacterized protein</fullName>
    </submittedName>
</protein>
<sequence length="130" mass="13335">MALELGKGLGLFLFVTVLCFVVVQMMKPTVYAPPAAGARAAVLPCQANGQCPVGQQCVGGICAEGFTAAVNVGQDMSSCTEKQCQGINAPCPRKDTPCSEGTFCQGGSCVNIAAPDQGTAYNQIGMLNLN</sequence>
<dbReference type="AlphaFoldDB" id="A0A6C0KCH3"/>
<reference evidence="1" key="1">
    <citation type="journal article" date="2020" name="Nature">
        <title>Giant virus diversity and host interactions through global metagenomics.</title>
        <authorList>
            <person name="Schulz F."/>
            <person name="Roux S."/>
            <person name="Paez-Espino D."/>
            <person name="Jungbluth S."/>
            <person name="Walsh D.A."/>
            <person name="Denef V.J."/>
            <person name="McMahon K.D."/>
            <person name="Konstantinidis K.T."/>
            <person name="Eloe-Fadrosh E.A."/>
            <person name="Kyrpides N.C."/>
            <person name="Woyke T."/>
        </authorList>
    </citation>
    <scope>NUCLEOTIDE SEQUENCE</scope>
    <source>
        <strain evidence="1">GVMAG-S-1101182-85</strain>
    </source>
</reference>
<accession>A0A6C0KCH3</accession>
<dbReference type="EMBL" id="MN740827">
    <property type="protein sequence ID" value="QHU13874.1"/>
    <property type="molecule type" value="Genomic_DNA"/>
</dbReference>
<organism evidence="1">
    <name type="scientific">viral metagenome</name>
    <dbReference type="NCBI Taxonomy" id="1070528"/>
    <lineage>
        <taxon>unclassified sequences</taxon>
        <taxon>metagenomes</taxon>
        <taxon>organismal metagenomes</taxon>
    </lineage>
</organism>
<name>A0A6C0KCH3_9ZZZZ</name>
<evidence type="ECO:0000313" key="1">
    <source>
        <dbReference type="EMBL" id="QHU13874.1"/>
    </source>
</evidence>
<proteinExistence type="predicted"/>